<dbReference type="Gene3D" id="1.10.10.2910">
    <property type="match status" value="1"/>
</dbReference>
<proteinExistence type="predicted"/>
<dbReference type="EMBL" id="JBHILM010000012">
    <property type="protein sequence ID" value="MFB5681710.1"/>
    <property type="molecule type" value="Genomic_DNA"/>
</dbReference>
<dbReference type="RefSeq" id="WP_375525491.1">
    <property type="nucleotide sequence ID" value="NZ_JBHILM010000012.1"/>
</dbReference>
<name>A0ABV5B7P3_9BACL</name>
<evidence type="ECO:0000313" key="1">
    <source>
        <dbReference type="EMBL" id="MFB5681710.1"/>
    </source>
</evidence>
<keyword evidence="2" id="KW-1185">Reference proteome</keyword>
<sequence length="276" mass="33326">MRITSQNLDETVKRNDQIDRQVQEHIKYIEKRIIKWKALSIEEQAYEILKEHHLIEIPIPDNNWGGAIRKFPNGTKVPIINTAQPRIYQYFIYWHEIYHLTEDQEMKQHEEKSYEISTEFDLNERKADYFASQMIFGYLDLYDYFHSLKLNDFVVKIAHCMKSFKAPYKAVLIQLYQMAKKNHNDQLQSQIKAHFDLQFSLREWYSLFQEHALDDSLIKPSFVTNLNKIIETINNEIEQHPDVELFKDNLKVVKDWEFKYKTLQKQLKERSHGWLP</sequence>
<gene>
    <name evidence="1" type="ORF">ACE3NQ_12370</name>
</gene>
<comment type="caution">
    <text evidence="1">The sequence shown here is derived from an EMBL/GenBank/DDBJ whole genome shotgun (WGS) entry which is preliminary data.</text>
</comment>
<accession>A0ABV5B7P3</accession>
<protein>
    <recommendedName>
        <fullName evidence="3">IrrE N-terminal-like domain-containing protein</fullName>
    </recommendedName>
</protein>
<reference evidence="1 2" key="1">
    <citation type="submission" date="2024-09" db="EMBL/GenBank/DDBJ databases">
        <authorList>
            <person name="Ruan L."/>
        </authorList>
    </citation>
    <scope>NUCLEOTIDE SEQUENCE [LARGE SCALE GENOMIC DNA]</scope>
    <source>
        <strain evidence="1 2">D33</strain>
    </source>
</reference>
<evidence type="ECO:0000313" key="2">
    <source>
        <dbReference type="Proteomes" id="UP001580407"/>
    </source>
</evidence>
<dbReference type="Proteomes" id="UP001580407">
    <property type="component" value="Unassembled WGS sequence"/>
</dbReference>
<evidence type="ECO:0008006" key="3">
    <source>
        <dbReference type="Google" id="ProtNLM"/>
    </source>
</evidence>
<organism evidence="1 2">
    <name type="scientific">Paenibacillus terreus</name>
    <dbReference type="NCBI Taxonomy" id="1387834"/>
    <lineage>
        <taxon>Bacteria</taxon>
        <taxon>Bacillati</taxon>
        <taxon>Bacillota</taxon>
        <taxon>Bacilli</taxon>
        <taxon>Bacillales</taxon>
        <taxon>Paenibacillaceae</taxon>
        <taxon>Paenibacillus</taxon>
    </lineage>
</organism>